<dbReference type="CDD" id="cd00038">
    <property type="entry name" value="CAP_ED"/>
    <property type="match status" value="1"/>
</dbReference>
<reference evidence="10" key="1">
    <citation type="submission" date="2021-09" db="EMBL/GenBank/DDBJ databases">
        <authorList>
            <consortium name="AG Swart"/>
            <person name="Singh M."/>
            <person name="Singh A."/>
            <person name="Seah K."/>
            <person name="Emmerich C."/>
        </authorList>
    </citation>
    <scope>NUCLEOTIDE SEQUENCE</scope>
    <source>
        <strain evidence="10">ATCC30299</strain>
    </source>
</reference>
<dbReference type="GO" id="GO:0098855">
    <property type="term" value="C:HCN channel complex"/>
    <property type="evidence" value="ECO:0007669"/>
    <property type="project" value="TreeGrafter"/>
</dbReference>
<keyword evidence="7" id="KW-0407">Ion channel</keyword>
<keyword evidence="5" id="KW-0406">Ion transport</keyword>
<keyword evidence="3 8" id="KW-0812">Transmembrane</keyword>
<dbReference type="InterPro" id="IPR051413">
    <property type="entry name" value="K/Na_HCN_channel"/>
</dbReference>
<keyword evidence="11" id="KW-1185">Reference proteome</keyword>
<name>A0AAU9JNT7_9CILI</name>
<dbReference type="AlphaFoldDB" id="A0AAU9JNT7"/>
<dbReference type="Pfam" id="PF00520">
    <property type="entry name" value="Ion_trans"/>
    <property type="match status" value="1"/>
</dbReference>
<keyword evidence="6 8" id="KW-0472">Membrane</keyword>
<feature type="transmembrane region" description="Helical" evidence="8">
    <location>
        <begin position="101"/>
        <end position="125"/>
    </location>
</feature>
<dbReference type="PANTHER" id="PTHR45689:SF5">
    <property type="entry name" value="I[[H]] CHANNEL, ISOFORM E"/>
    <property type="match status" value="1"/>
</dbReference>
<organism evidence="10 11">
    <name type="scientific">Blepharisma stoltei</name>
    <dbReference type="NCBI Taxonomy" id="1481888"/>
    <lineage>
        <taxon>Eukaryota</taxon>
        <taxon>Sar</taxon>
        <taxon>Alveolata</taxon>
        <taxon>Ciliophora</taxon>
        <taxon>Postciliodesmatophora</taxon>
        <taxon>Heterotrichea</taxon>
        <taxon>Heterotrichida</taxon>
        <taxon>Blepharismidae</taxon>
        <taxon>Blepharisma</taxon>
    </lineage>
</organism>
<gene>
    <name evidence="10" type="ORF">BSTOLATCC_MIC37891</name>
</gene>
<feature type="transmembrane region" description="Helical" evidence="8">
    <location>
        <begin position="70"/>
        <end position="89"/>
    </location>
</feature>
<feature type="transmembrane region" description="Helical" evidence="8">
    <location>
        <begin position="301"/>
        <end position="321"/>
    </location>
</feature>
<dbReference type="PROSITE" id="PS50042">
    <property type="entry name" value="CNMP_BINDING_3"/>
    <property type="match status" value="1"/>
</dbReference>
<accession>A0AAU9JNT7</accession>
<dbReference type="EMBL" id="CAJZBQ010000037">
    <property type="protein sequence ID" value="CAG9325145.1"/>
    <property type="molecule type" value="Genomic_DNA"/>
</dbReference>
<dbReference type="Gene3D" id="1.10.287.70">
    <property type="match status" value="1"/>
</dbReference>
<dbReference type="Gene3D" id="2.60.120.10">
    <property type="entry name" value="Jelly Rolls"/>
    <property type="match status" value="1"/>
</dbReference>
<evidence type="ECO:0000256" key="8">
    <source>
        <dbReference type="SAM" id="Phobius"/>
    </source>
</evidence>
<comment type="caution">
    <text evidence="10">The sequence shown here is derived from an EMBL/GenBank/DDBJ whole genome shotgun (WGS) entry which is preliminary data.</text>
</comment>
<evidence type="ECO:0000256" key="7">
    <source>
        <dbReference type="ARBA" id="ARBA00023303"/>
    </source>
</evidence>
<dbReference type="GO" id="GO:0003254">
    <property type="term" value="P:regulation of membrane depolarization"/>
    <property type="evidence" value="ECO:0007669"/>
    <property type="project" value="TreeGrafter"/>
</dbReference>
<dbReference type="GO" id="GO:0005249">
    <property type="term" value="F:voltage-gated potassium channel activity"/>
    <property type="evidence" value="ECO:0007669"/>
    <property type="project" value="InterPro"/>
</dbReference>
<dbReference type="InterPro" id="IPR000595">
    <property type="entry name" value="cNMP-bd_dom"/>
</dbReference>
<proteinExistence type="predicted"/>
<evidence type="ECO:0000256" key="1">
    <source>
        <dbReference type="ARBA" id="ARBA00004141"/>
    </source>
</evidence>
<dbReference type="Pfam" id="PF00027">
    <property type="entry name" value="cNMP_binding"/>
    <property type="match status" value="1"/>
</dbReference>
<evidence type="ECO:0000256" key="4">
    <source>
        <dbReference type="ARBA" id="ARBA00022989"/>
    </source>
</evidence>
<dbReference type="SUPFAM" id="SSF51206">
    <property type="entry name" value="cAMP-binding domain-like"/>
    <property type="match status" value="1"/>
</dbReference>
<dbReference type="InterPro" id="IPR014710">
    <property type="entry name" value="RmlC-like_jellyroll"/>
</dbReference>
<dbReference type="Proteomes" id="UP001162131">
    <property type="component" value="Unassembled WGS sequence"/>
</dbReference>
<dbReference type="PANTHER" id="PTHR45689">
    <property type="entry name" value="I[[H]] CHANNEL, ISOFORM E"/>
    <property type="match status" value="1"/>
</dbReference>
<feature type="domain" description="Cyclic nucleotide-binding" evidence="9">
    <location>
        <begin position="407"/>
        <end position="498"/>
    </location>
</feature>
<sequence>MEQDAEAEFSLSNLIIHSNSEDPKSPNAILKPQKQITAIDFIPKANFELMWDKNNWNGKYLIHAESYWKLTWDIFILFSLILQGIYVPFAISFDVASAGFLIYYDFIVSLAFIVDIIFNFNTGFFKRGILIMNRKLIAWNYLKTWFILDILSSFPYSWIIQGGIFQNDTVNNTLSATRLLRTFRIPRFIKILRLIKFAKIKLFLVKIEDNIFNDYLIQVFHFFRFIIVIFTIAHWLACLWHYTGVSQGLSASNTWVNLYEEKDVKTPTKGEMYVTSLYWAITTLLTIGYGDIHAQTTPEKIVAMISMVFASAFYGFALGSIHEFVERTTLKERKHRESIIAMTNHMRRKRIPKELQFKVRNYLEYVYENQKNINIREDEILNLLSEPLKDEITAYIHYPAIKSCPIFMKYLSLEALSIVLKNLREETYAPDDEIFSEGEKNRTIYIIIEGSIFIYYKQFKTHLADLRKGDYFGEIGFFAGHPRTASAHCAGFADLLSLKFEDAYNSLYKDTKSQEVLMLIQSACRREDYSEIGVSCYICQNTGHVATKCSFLSPHNDQAKKQWLAKNFKGLKKINPHDPSMPKLCRKSRVVKRRIEANNILGIKRTPEEMYKNDDVLRRKVSHYLNISKPPISVSTTLSEASLKQDTVFEIPTLYRYSMILPDTLSDEDEDKKEE</sequence>
<feature type="transmembrane region" description="Helical" evidence="8">
    <location>
        <begin position="272"/>
        <end position="289"/>
    </location>
</feature>
<evidence type="ECO:0000313" key="10">
    <source>
        <dbReference type="EMBL" id="CAG9325145.1"/>
    </source>
</evidence>
<evidence type="ECO:0000256" key="3">
    <source>
        <dbReference type="ARBA" id="ARBA00022692"/>
    </source>
</evidence>
<dbReference type="InterPro" id="IPR018490">
    <property type="entry name" value="cNMP-bd_dom_sf"/>
</dbReference>
<dbReference type="InterPro" id="IPR003938">
    <property type="entry name" value="K_chnl_volt-dep_EAG/ELK/ERG"/>
</dbReference>
<evidence type="ECO:0000256" key="5">
    <source>
        <dbReference type="ARBA" id="ARBA00023065"/>
    </source>
</evidence>
<keyword evidence="4 8" id="KW-1133">Transmembrane helix</keyword>
<evidence type="ECO:0000259" key="9">
    <source>
        <dbReference type="PROSITE" id="PS50042"/>
    </source>
</evidence>
<dbReference type="SUPFAM" id="SSF81324">
    <property type="entry name" value="Voltage-gated potassium channels"/>
    <property type="match status" value="1"/>
</dbReference>
<evidence type="ECO:0000313" key="11">
    <source>
        <dbReference type="Proteomes" id="UP001162131"/>
    </source>
</evidence>
<keyword evidence="2" id="KW-0813">Transport</keyword>
<feature type="transmembrane region" description="Helical" evidence="8">
    <location>
        <begin position="222"/>
        <end position="242"/>
    </location>
</feature>
<protein>
    <recommendedName>
        <fullName evidence="9">Cyclic nucleotide-binding domain-containing protein</fullName>
    </recommendedName>
</protein>
<dbReference type="Gene3D" id="1.10.287.630">
    <property type="entry name" value="Helix hairpin bin"/>
    <property type="match status" value="1"/>
</dbReference>
<evidence type="ECO:0000256" key="6">
    <source>
        <dbReference type="ARBA" id="ARBA00023136"/>
    </source>
</evidence>
<dbReference type="GO" id="GO:0035725">
    <property type="term" value="P:sodium ion transmembrane transport"/>
    <property type="evidence" value="ECO:0007669"/>
    <property type="project" value="TreeGrafter"/>
</dbReference>
<evidence type="ECO:0000256" key="2">
    <source>
        <dbReference type="ARBA" id="ARBA00022448"/>
    </source>
</evidence>
<dbReference type="InterPro" id="IPR005821">
    <property type="entry name" value="Ion_trans_dom"/>
</dbReference>
<dbReference type="SMART" id="SM00100">
    <property type="entry name" value="cNMP"/>
    <property type="match status" value="1"/>
</dbReference>
<comment type="subcellular location">
    <subcellularLocation>
        <location evidence="1">Membrane</location>
        <topology evidence="1">Multi-pass membrane protein</topology>
    </subcellularLocation>
</comment>
<dbReference type="PRINTS" id="PR01463">
    <property type="entry name" value="EAGCHANLFMLY"/>
</dbReference>